<evidence type="ECO:0000256" key="2">
    <source>
        <dbReference type="ARBA" id="ARBA00022679"/>
    </source>
</evidence>
<feature type="coiled-coil region" evidence="5">
    <location>
        <begin position="387"/>
        <end position="436"/>
    </location>
</feature>
<dbReference type="Proteomes" id="UP000834106">
    <property type="component" value="Chromosome 11"/>
</dbReference>
<reference evidence="6" key="1">
    <citation type="submission" date="2023-05" db="EMBL/GenBank/DDBJ databases">
        <authorList>
            <person name="Huff M."/>
        </authorList>
    </citation>
    <scope>NUCLEOTIDE SEQUENCE</scope>
</reference>
<evidence type="ECO:0000256" key="4">
    <source>
        <dbReference type="RuleBase" id="RU362057"/>
    </source>
</evidence>
<gene>
    <name evidence="6" type="ORF">FPE_LOCUS18076</name>
</gene>
<dbReference type="GO" id="GO:0080043">
    <property type="term" value="F:quercetin 3-O-glucosyltransferase activity"/>
    <property type="evidence" value="ECO:0007669"/>
    <property type="project" value="TreeGrafter"/>
</dbReference>
<keyword evidence="2 3" id="KW-0808">Transferase</keyword>
<dbReference type="Gene3D" id="3.40.50.2000">
    <property type="entry name" value="Glycogen Phosphorylase B"/>
    <property type="match status" value="2"/>
</dbReference>
<dbReference type="InterPro" id="IPR035595">
    <property type="entry name" value="UDP_glycos_trans_CS"/>
</dbReference>
<accession>A0AAD1ZMN1</accession>
<dbReference type="SUPFAM" id="SSF53756">
    <property type="entry name" value="UDP-Glycosyltransferase/glycogen phosphorylase"/>
    <property type="match status" value="1"/>
</dbReference>
<dbReference type="Pfam" id="PF00201">
    <property type="entry name" value="UDPGT"/>
    <property type="match status" value="1"/>
</dbReference>
<organism evidence="6 7">
    <name type="scientific">Fraxinus pennsylvanica</name>
    <dbReference type="NCBI Taxonomy" id="56036"/>
    <lineage>
        <taxon>Eukaryota</taxon>
        <taxon>Viridiplantae</taxon>
        <taxon>Streptophyta</taxon>
        <taxon>Embryophyta</taxon>
        <taxon>Tracheophyta</taxon>
        <taxon>Spermatophyta</taxon>
        <taxon>Magnoliopsida</taxon>
        <taxon>eudicotyledons</taxon>
        <taxon>Gunneridae</taxon>
        <taxon>Pentapetalae</taxon>
        <taxon>asterids</taxon>
        <taxon>lamiids</taxon>
        <taxon>Lamiales</taxon>
        <taxon>Oleaceae</taxon>
        <taxon>Oleeae</taxon>
        <taxon>Fraxinus</taxon>
    </lineage>
</organism>
<evidence type="ECO:0000313" key="7">
    <source>
        <dbReference type="Proteomes" id="UP000834106"/>
    </source>
</evidence>
<dbReference type="FunFam" id="3.40.50.2000:FF:000138">
    <property type="entry name" value="Glycosyltransferase"/>
    <property type="match status" value="1"/>
</dbReference>
<dbReference type="GO" id="GO:0080044">
    <property type="term" value="F:quercetin 7-O-glucosyltransferase activity"/>
    <property type="evidence" value="ECO:0007669"/>
    <property type="project" value="TreeGrafter"/>
</dbReference>
<keyword evidence="5" id="KW-0175">Coiled coil</keyword>
<dbReference type="PANTHER" id="PTHR11926:SF774">
    <property type="entry name" value="UDP-GLYCOSYLTRANSFERASE 85A1-RELATED"/>
    <property type="match status" value="1"/>
</dbReference>
<evidence type="ECO:0000256" key="1">
    <source>
        <dbReference type="ARBA" id="ARBA00009995"/>
    </source>
</evidence>
<dbReference type="EMBL" id="OU503046">
    <property type="protein sequence ID" value="CAI9770646.1"/>
    <property type="molecule type" value="Genomic_DNA"/>
</dbReference>
<protein>
    <recommendedName>
        <fullName evidence="4">Glycosyltransferase</fullName>
        <ecNumber evidence="4">2.4.1.-</ecNumber>
    </recommendedName>
</protein>
<dbReference type="AlphaFoldDB" id="A0AAD1ZMN1"/>
<evidence type="ECO:0000313" key="6">
    <source>
        <dbReference type="EMBL" id="CAI9770646.1"/>
    </source>
</evidence>
<evidence type="ECO:0000256" key="3">
    <source>
        <dbReference type="RuleBase" id="RU003718"/>
    </source>
</evidence>
<dbReference type="InterPro" id="IPR002213">
    <property type="entry name" value="UDP_glucos_trans"/>
</dbReference>
<keyword evidence="7" id="KW-1185">Reference proteome</keyword>
<dbReference type="EC" id="2.4.1.-" evidence="4"/>
<keyword evidence="3" id="KW-0328">Glycosyltransferase</keyword>
<evidence type="ECO:0000256" key="5">
    <source>
        <dbReference type="SAM" id="Coils"/>
    </source>
</evidence>
<dbReference type="PANTHER" id="PTHR11926">
    <property type="entry name" value="GLUCOSYL/GLUCURONOSYL TRANSFERASES"/>
    <property type="match status" value="1"/>
</dbReference>
<dbReference type="PROSITE" id="PS00375">
    <property type="entry name" value="UDPGT"/>
    <property type="match status" value="1"/>
</dbReference>
<name>A0AAD1ZMN1_9LAMI</name>
<proteinExistence type="inferred from homology"/>
<dbReference type="CDD" id="cd03784">
    <property type="entry name" value="GT1_Gtf-like"/>
    <property type="match status" value="1"/>
</dbReference>
<sequence>MQPESSCHVVAMPYPGHGHINPMMNLCKLVAGKSNSILITIVLTEEWLGLIGSTTKPDNIRFATIPNVIPSEHVRGSDPKGFVMAVWNKMEEPFERLLDELQLAPTLIIADVSVPWAADVATRRNIPLAALWPMSALLFSVIYHFDLIVEHGHFPVNLSVNGDDIIDYIPGLSPIRARDLPTIVRFKEESEYYLKFLLRVFDKAKCVVFTSIYEIESKAIEAMKAKASFSIYTIGPATTYFKVKDSHSSTISSNGDLNYMTWLNLQPPNSVLYISMGSYLSISTSQMEEIEAGLRGSGVRFLWVARGATMLRLQEICGEKGLVVPWCNQLSVLCHPSVGGFLSHCGWNSTKEAILAGVPMLTFPIMNDQVPNAKMIVEDWKFGWRVKREFEEENLTTREEIKQLVQRFMSLESRERKQLEEKAKEIQKVCEREFADGGSFQNNIDSFTKSIVQHYPH</sequence>
<comment type="similarity">
    <text evidence="1 3">Belongs to the UDP-glycosyltransferase family.</text>
</comment>